<dbReference type="eggNOG" id="COG3831">
    <property type="taxonomic scope" value="Bacteria"/>
</dbReference>
<evidence type="ECO:0000313" key="4">
    <source>
        <dbReference type="Proteomes" id="UP000028703"/>
    </source>
</evidence>
<dbReference type="RefSeq" id="WP_034706641.1">
    <property type="nucleotide sequence ID" value="NZ_JPRO01000015.1"/>
</dbReference>
<dbReference type="STRING" id="421531.IX38_16875"/>
<gene>
    <name evidence="3" type="ORF">IX38_16875</name>
</gene>
<dbReference type="SMART" id="SM00773">
    <property type="entry name" value="WGR"/>
    <property type="match status" value="1"/>
</dbReference>
<evidence type="ECO:0000313" key="3">
    <source>
        <dbReference type="EMBL" id="KFF01738.1"/>
    </source>
</evidence>
<evidence type="ECO:0000256" key="1">
    <source>
        <dbReference type="SAM" id="MobiDB-lite"/>
    </source>
</evidence>
<dbReference type="OrthoDB" id="435394at2"/>
<feature type="region of interest" description="Disordered" evidence="1">
    <location>
        <begin position="510"/>
        <end position="535"/>
    </location>
</feature>
<dbReference type="CDD" id="cd07998">
    <property type="entry name" value="WGR_DNA_ligase"/>
    <property type="match status" value="1"/>
</dbReference>
<sequence length="1114" mass="129966">MRIIKQTKLFFHEGKSDKVYEIDLCEVNPDAFIVNFRYGKRGTALKEGSKTPEFVSREKAENIFEQLEKEKRNKGYQSEIEVFVELPSLDTVNMNSAEGVILKRLEDATQGINSFKTEWKTSRVIWKAAQMEIKEVTPYILKLATKGDEMQLYASIFAIRTLKIAQASELLHSIANSTRHKQYIRNVAFDALLTINEGPELEKTVSELLEILPPEIKYAIDKGDYGSLKKHYSEKFAKKEKADELAYLYLLSKAYPSLIQVIEDIIGQIPFESPYFRNIRAIYKLARFRDDAQVLGMLSFLFEKKTPMFNRTASLDKEAWNQDQYFYQFGDSVNVRKELSGNESRLAFSNFTKLYFQKNGFYYLKELGKQNKAKEYLRFAVNVLIQYSDADYTPENRRPLSTYGRYDWESKRFHYTVVDFPECYQSLLLTTLLFGNDKNRKMDSKLQFYFKKEEFWSADYYYQENKVNKVESGTNGNSISSEDSSAKNQQKGALENIISTFKNIFGSNKEKEVVPQPKQEEDVTKPDPNPSRPELYPGFWDEMPEAYIQLLMQAKMDLVMKFAYENLSVHPDYEDLLQKIEPEMMVQLLCKSSKYPQNLGFDALKKRQEELKQNEIFVAQILISENEEARNWAKTTIENNTQHFLSSTEFITILVMNSRKESNEFINNLLQKASLPEDQQKAVLGKVIIQMISLENNEENNKIAEFATKKLKITAFSNFSEISWEIIAQLLTSPLNNNRFLASEILLSKSKKYPVTEIPLSIIELLLNNENESIRQNGISLLNQYPKEEIAKNWQEVIRLISSGYKEVAENILSLNDQFEFQSEIQLQTIEKLFDLLMTEQKFENSHQLFRDYLEKTTSKYSTDIPVKWIIRLLFANSVKNQLFGFELLKKVNDDSRFTLKQVISLANHEFLAVRQWSWNFYKNNVQKIKSDRNHALGILDAKWDDSREFAFHFFQTEFKDEDWDTDCLVGIADSVRTDVENFGKNLIMKFFKKEHGLEYLTKLSQHPSQNIQLFVTSYLEEYATDKPEKLKELEFYFRSVLSRVNKARTAKNRIFTFLEKEGRKNTESAEIVSKILDDLSATTALQDKAKCINIISDLKMIYPQLNVHLKLIS</sequence>
<dbReference type="PROSITE" id="PS51977">
    <property type="entry name" value="WGR"/>
    <property type="match status" value="1"/>
</dbReference>
<keyword evidence="4" id="KW-1185">Reference proteome</keyword>
<feature type="domain" description="WGR" evidence="2">
    <location>
        <begin position="1"/>
        <end position="90"/>
    </location>
</feature>
<dbReference type="Gene3D" id="2.20.140.10">
    <property type="entry name" value="WGR domain"/>
    <property type="match status" value="1"/>
</dbReference>
<dbReference type="InterPro" id="IPR016024">
    <property type="entry name" value="ARM-type_fold"/>
</dbReference>
<comment type="caution">
    <text evidence="3">The sequence shown here is derived from an EMBL/GenBank/DDBJ whole genome shotgun (WGS) entry which is preliminary data.</text>
</comment>
<protein>
    <recommendedName>
        <fullName evidence="2">WGR domain-containing protein</fullName>
    </recommendedName>
</protein>
<dbReference type="SUPFAM" id="SSF48371">
    <property type="entry name" value="ARM repeat"/>
    <property type="match status" value="1"/>
</dbReference>
<dbReference type="EMBL" id="JPRO01000015">
    <property type="protein sequence ID" value="KFF01738.1"/>
    <property type="molecule type" value="Genomic_DNA"/>
</dbReference>
<dbReference type="InterPro" id="IPR008893">
    <property type="entry name" value="WGR_domain"/>
</dbReference>
<dbReference type="AlphaFoldDB" id="A0A085ZBC4"/>
<reference evidence="3 4" key="1">
    <citation type="submission" date="2014-07" db="EMBL/GenBank/DDBJ databases">
        <title>Genome of Chryseobacterium luteum DSM 18605.</title>
        <authorList>
            <person name="Stropko S.J."/>
            <person name="Pipes S.E."/>
            <person name="Newman J.D."/>
        </authorList>
    </citation>
    <scope>NUCLEOTIDE SEQUENCE [LARGE SCALE GENOMIC DNA]</scope>
    <source>
        <strain evidence="3 4">DSM 18605</strain>
    </source>
</reference>
<name>A0A085ZBC4_9FLAO</name>
<proteinExistence type="predicted"/>
<dbReference type="Proteomes" id="UP000028703">
    <property type="component" value="Unassembled WGS sequence"/>
</dbReference>
<dbReference type="SUPFAM" id="SSF142921">
    <property type="entry name" value="WGR domain-like"/>
    <property type="match status" value="1"/>
</dbReference>
<evidence type="ECO:0000259" key="2">
    <source>
        <dbReference type="PROSITE" id="PS51977"/>
    </source>
</evidence>
<feature type="compositionally biased region" description="Basic and acidic residues" evidence="1">
    <location>
        <begin position="510"/>
        <end position="525"/>
    </location>
</feature>
<organism evidence="3 4">
    <name type="scientific">Chryseobacterium luteum</name>
    <dbReference type="NCBI Taxonomy" id="421531"/>
    <lineage>
        <taxon>Bacteria</taxon>
        <taxon>Pseudomonadati</taxon>
        <taxon>Bacteroidota</taxon>
        <taxon>Flavobacteriia</taxon>
        <taxon>Flavobacteriales</taxon>
        <taxon>Weeksellaceae</taxon>
        <taxon>Chryseobacterium group</taxon>
        <taxon>Chryseobacterium</taxon>
    </lineage>
</organism>
<dbReference type="Pfam" id="PF05406">
    <property type="entry name" value="WGR"/>
    <property type="match status" value="1"/>
</dbReference>
<accession>A0A085ZBC4</accession>
<dbReference type="InterPro" id="IPR036930">
    <property type="entry name" value="WGR_dom_sf"/>
</dbReference>